<proteinExistence type="predicted"/>
<reference evidence="4" key="3">
    <citation type="submission" date="2018-07" db="EMBL/GenBank/DDBJ databases">
        <title>WGS assembly of Glycine max.</title>
        <authorList>
            <person name="Schmutz J."/>
            <person name="Cannon S."/>
            <person name="Schlueter J."/>
            <person name="Ma J."/>
            <person name="Mitros T."/>
            <person name="Nelson W."/>
            <person name="Hyten D."/>
            <person name="Song Q."/>
            <person name="Thelen J."/>
            <person name="Cheng J."/>
            <person name="Xu D."/>
            <person name="Hellsten U."/>
            <person name="May G."/>
            <person name="Yu Y."/>
            <person name="Sakurai T."/>
            <person name="Umezawa T."/>
            <person name="Bhattacharyya M."/>
            <person name="Sandhu D."/>
            <person name="Valliyodan B."/>
            <person name="Lindquist E."/>
            <person name="Peto M."/>
            <person name="Grant D."/>
            <person name="Shu S."/>
            <person name="Goodstein D."/>
            <person name="Barry K."/>
            <person name="Futrell-Griggs M."/>
            <person name="Abernathy B."/>
            <person name="Du J."/>
            <person name="Tian Z."/>
            <person name="Zhu L."/>
            <person name="Gill N."/>
            <person name="Joshi T."/>
            <person name="Libault M."/>
            <person name="Sethuraman A."/>
            <person name="Zhang X."/>
            <person name="Shinozaki K."/>
            <person name="Nguyen H."/>
            <person name="Wing R."/>
            <person name="Cregan P."/>
            <person name="Specht J."/>
            <person name="Grimwood J."/>
            <person name="Rokhsar D."/>
            <person name="Stacey G."/>
            <person name="Shoemaker R."/>
            <person name="Jackson S."/>
        </authorList>
    </citation>
    <scope>NUCLEOTIDE SEQUENCE</scope>
    <source>
        <tissue evidence="4">Callus</tissue>
    </source>
</reference>
<keyword evidence="1" id="KW-0677">Repeat</keyword>
<dbReference type="InParanoid" id="A0A0R0FUN5"/>
<dbReference type="PaxDb" id="3847-GLYMA15G01110.1"/>
<dbReference type="STRING" id="3847.A0A0R0FUN5"/>
<keyword evidence="2" id="KW-0443">Lipid metabolism</keyword>
<evidence type="ECO:0000313" key="6">
    <source>
        <dbReference type="Proteomes" id="UP000008827"/>
    </source>
</evidence>
<reference evidence="4 5" key="1">
    <citation type="journal article" date="2010" name="Nature">
        <title>Genome sequence of the palaeopolyploid soybean.</title>
        <authorList>
            <person name="Schmutz J."/>
            <person name="Cannon S.B."/>
            <person name="Schlueter J."/>
            <person name="Ma J."/>
            <person name="Mitros T."/>
            <person name="Nelson W."/>
            <person name="Hyten D.L."/>
            <person name="Song Q."/>
            <person name="Thelen J.J."/>
            <person name="Cheng J."/>
            <person name="Xu D."/>
            <person name="Hellsten U."/>
            <person name="May G.D."/>
            <person name="Yu Y."/>
            <person name="Sakurai T."/>
            <person name="Umezawa T."/>
            <person name="Bhattacharyya M.K."/>
            <person name="Sandhu D."/>
            <person name="Valliyodan B."/>
            <person name="Lindquist E."/>
            <person name="Peto M."/>
            <person name="Grant D."/>
            <person name="Shu S."/>
            <person name="Goodstein D."/>
            <person name="Barry K."/>
            <person name="Futrell-Griggs M."/>
            <person name="Abernathy B."/>
            <person name="Du J."/>
            <person name="Tian Z."/>
            <person name="Zhu L."/>
            <person name="Gill N."/>
            <person name="Joshi T."/>
            <person name="Libault M."/>
            <person name="Sethuraman A."/>
            <person name="Zhang X.-C."/>
            <person name="Shinozaki K."/>
            <person name="Nguyen H.T."/>
            <person name="Wing R.A."/>
            <person name="Cregan P."/>
            <person name="Specht J."/>
            <person name="Grimwood J."/>
            <person name="Rokhsar D."/>
            <person name="Stacey G."/>
            <person name="Shoemaker R.C."/>
            <person name="Jackson S.A."/>
        </authorList>
    </citation>
    <scope>NUCLEOTIDE SEQUENCE</scope>
    <source>
        <strain evidence="5">cv. Williams 82</strain>
        <tissue evidence="4">Callus</tissue>
    </source>
</reference>
<protein>
    <recommendedName>
        <fullName evidence="3">C2 domain-containing protein</fullName>
    </recommendedName>
</protein>
<dbReference type="GO" id="GO:0005886">
    <property type="term" value="C:plasma membrane"/>
    <property type="evidence" value="ECO:0000318"/>
    <property type="project" value="GO_Central"/>
</dbReference>
<evidence type="ECO:0000313" key="5">
    <source>
        <dbReference type="EnsemblPlants" id="KRH09735"/>
    </source>
</evidence>
<gene>
    <name evidence="4" type="ORF">GLYMA_15G008400</name>
</gene>
<dbReference type="InterPro" id="IPR015679">
    <property type="entry name" value="PLipase_D_fam"/>
</dbReference>
<feature type="domain" description="C2" evidence="3">
    <location>
        <begin position="1"/>
        <end position="125"/>
    </location>
</feature>
<dbReference type="Pfam" id="PF00168">
    <property type="entry name" value="C2"/>
    <property type="match status" value="1"/>
</dbReference>
<evidence type="ECO:0000313" key="4">
    <source>
        <dbReference type="EMBL" id="KRH09735.1"/>
    </source>
</evidence>
<dbReference type="EnsemblPlants" id="KRH09735">
    <property type="protein sequence ID" value="KRH09735"/>
    <property type="gene ID" value="GLYMA_15G008400"/>
</dbReference>
<dbReference type="GO" id="GO:0009395">
    <property type="term" value="P:phospholipid catabolic process"/>
    <property type="evidence" value="ECO:0000318"/>
    <property type="project" value="GO_Central"/>
</dbReference>
<sequence length="464" mass="52645">MAQILLHGTLQAKIYEVDNLKAGSVGNVLTKSVHNIEETNGIGKGITKLYATVDLEKARVGRTRIIEKEHTNPKGNESFHIYCAHMASNIIFTVKDDNPIGATLIGSAYVPVEEILDGKEIGRWIHVKLQYFHVPKDLSWGQCIGNAHVPDNFVPKIPLAGGHTYQPHRCWEDVFYAINNARHLIYILGWFVHTEITLVRNSTRPKPGGDNVTLGELLKNKAREGVRVLMLLWDDSVNAIRRAKDFIYIENQYFLGSSYDWSADGIKPEAIEGVPESASVQAILDWQKRTMDMMYKDVVEALRVKGIVENPRNYLHSSALVIDREVKKQGEYEPTERPDPDTDYIRAQEARRFMIYVHAKMMIEKRSMDGARDSEVAMGAYQPCHLGLLHDSFHHPESEECIKKVNQIADKYWDLYSSESLEHDLPGHLIRYPIGVSSEGVVTELPLSTSHCMTFFVYFHCVLG</sequence>
<dbReference type="InterPro" id="IPR024632">
    <property type="entry name" value="PLipase_D_C"/>
</dbReference>
<name>A0A0R0FUN5_SOYBN</name>
<dbReference type="OMA" id="WARSDIF"/>
<dbReference type="Gramene" id="KRH09735">
    <property type="protein sequence ID" value="KRH09735"/>
    <property type="gene ID" value="GLYMA_15G008400"/>
</dbReference>
<dbReference type="AlphaFoldDB" id="A0A0R0FUN5"/>
<dbReference type="Pfam" id="PF12357">
    <property type="entry name" value="PLD_C"/>
    <property type="match status" value="1"/>
</dbReference>
<dbReference type="CDD" id="cd04015">
    <property type="entry name" value="C2_plant_PLD"/>
    <property type="match status" value="1"/>
</dbReference>
<dbReference type="SMART" id="SM00239">
    <property type="entry name" value="C2"/>
    <property type="match status" value="1"/>
</dbReference>
<dbReference type="GO" id="GO:0004630">
    <property type="term" value="F:phospholipase D activity"/>
    <property type="evidence" value="ECO:0000318"/>
    <property type="project" value="GO_Central"/>
</dbReference>
<evidence type="ECO:0000259" key="3">
    <source>
        <dbReference type="PROSITE" id="PS50004"/>
    </source>
</evidence>
<evidence type="ECO:0000256" key="2">
    <source>
        <dbReference type="ARBA" id="ARBA00023098"/>
    </source>
</evidence>
<dbReference type="EMBL" id="CM000848">
    <property type="protein sequence ID" value="KRH09735.1"/>
    <property type="molecule type" value="Genomic_DNA"/>
</dbReference>
<dbReference type="SMR" id="A0A0R0FUN5"/>
<organism evidence="4">
    <name type="scientific">Glycine max</name>
    <name type="common">Soybean</name>
    <name type="synonym">Glycine hispida</name>
    <dbReference type="NCBI Taxonomy" id="3847"/>
    <lineage>
        <taxon>Eukaryota</taxon>
        <taxon>Viridiplantae</taxon>
        <taxon>Streptophyta</taxon>
        <taxon>Embryophyta</taxon>
        <taxon>Tracheophyta</taxon>
        <taxon>Spermatophyta</taxon>
        <taxon>Magnoliopsida</taxon>
        <taxon>eudicotyledons</taxon>
        <taxon>Gunneridae</taxon>
        <taxon>Pentapetalae</taxon>
        <taxon>rosids</taxon>
        <taxon>fabids</taxon>
        <taxon>Fabales</taxon>
        <taxon>Fabaceae</taxon>
        <taxon>Papilionoideae</taxon>
        <taxon>50 kb inversion clade</taxon>
        <taxon>NPAAA clade</taxon>
        <taxon>indigoferoid/millettioid clade</taxon>
        <taxon>Phaseoleae</taxon>
        <taxon>Glycine</taxon>
        <taxon>Glycine subgen. Soja</taxon>
    </lineage>
</organism>
<keyword evidence="6" id="KW-1185">Reference proteome</keyword>
<dbReference type="Gene3D" id="2.60.40.150">
    <property type="entry name" value="C2 domain"/>
    <property type="match status" value="1"/>
</dbReference>
<accession>A0A0R0FUN5</accession>
<dbReference type="InterPro" id="IPR000008">
    <property type="entry name" value="C2_dom"/>
</dbReference>
<dbReference type="PROSITE" id="PS50004">
    <property type="entry name" value="C2"/>
    <property type="match status" value="1"/>
</dbReference>
<dbReference type="Proteomes" id="UP000008827">
    <property type="component" value="Chromosome 15"/>
</dbReference>
<dbReference type="PANTHER" id="PTHR18896">
    <property type="entry name" value="PHOSPHOLIPASE D"/>
    <property type="match status" value="1"/>
</dbReference>
<dbReference type="SUPFAM" id="SSF49562">
    <property type="entry name" value="C2 domain (Calcium/lipid-binding domain, CaLB)"/>
    <property type="match status" value="1"/>
</dbReference>
<dbReference type="SUPFAM" id="SSF56024">
    <property type="entry name" value="Phospholipase D/nuclease"/>
    <property type="match status" value="2"/>
</dbReference>
<dbReference type="PANTHER" id="PTHR18896:SF115">
    <property type="entry name" value="PHOSPHOLIPASE D ALPHA 1"/>
    <property type="match status" value="1"/>
</dbReference>
<evidence type="ECO:0000256" key="1">
    <source>
        <dbReference type="ARBA" id="ARBA00022737"/>
    </source>
</evidence>
<reference evidence="5" key="2">
    <citation type="submission" date="2018-02" db="UniProtKB">
        <authorList>
            <consortium name="EnsemblPlants"/>
        </authorList>
    </citation>
    <scope>IDENTIFICATION</scope>
    <source>
        <strain evidence="5">Williams 82</strain>
    </source>
</reference>
<dbReference type="InterPro" id="IPR035892">
    <property type="entry name" value="C2_domain_sf"/>
</dbReference>